<dbReference type="KEGG" id="rsb:RS694_10415"/>
<feature type="region of interest" description="Disordered" evidence="8">
    <location>
        <begin position="42"/>
        <end position="61"/>
    </location>
</feature>
<dbReference type="SUPFAM" id="SSF141523">
    <property type="entry name" value="L,D-transpeptidase catalytic domain-like"/>
    <property type="match status" value="1"/>
</dbReference>
<dbReference type="Pfam" id="PF24125">
    <property type="entry name" value="Cds6_C"/>
    <property type="match status" value="1"/>
</dbReference>
<name>A0A1P8KAA4_9BURK</name>
<dbReference type="UniPathway" id="UPA00219"/>
<evidence type="ECO:0000259" key="10">
    <source>
        <dbReference type="PROSITE" id="PS52029"/>
    </source>
</evidence>
<dbReference type="PROSITE" id="PS52029">
    <property type="entry name" value="LD_TPASE"/>
    <property type="match status" value="1"/>
</dbReference>
<keyword evidence="9" id="KW-0732">Signal</keyword>
<accession>A0A1P8KAA4</accession>
<keyword evidence="5 7" id="KW-0573">Peptidoglycan synthesis</keyword>
<dbReference type="PANTHER" id="PTHR36699">
    <property type="entry name" value="LD-TRANSPEPTIDASE"/>
    <property type="match status" value="1"/>
</dbReference>
<evidence type="ECO:0000256" key="2">
    <source>
        <dbReference type="ARBA" id="ARBA00005992"/>
    </source>
</evidence>
<dbReference type="eggNOG" id="COG3034">
    <property type="taxonomic scope" value="Bacteria"/>
</dbReference>
<dbReference type="Pfam" id="PF03734">
    <property type="entry name" value="YkuD"/>
    <property type="match status" value="1"/>
</dbReference>
<sequence length="430" mass="47199">MPEMWMDSKERPLAGPLNRKRLPRLSTVLCLVLGISGVAHGAPNQRDSAKPKATARAQQPGDGLAEARLIEVYRQIGNANTQGALKLASSLVADYPHFQLAQLVLGDLLSARSRPIQGIGDVPDDLAQAGAKNLQALRAESQLRIAAIKEPPPADRIPSQFVALAKRNKHAIAVDTAKARLYLFENTDAGPKLLANYYISVGKAGVGKNVEGDQRTPLGAYFITSNLDPTSLKDLYGSGALPVNYPNVLDLRRGKTGGGIWLHGTPSTQFTRAPQATDGCVAVANPDLIRIINTVEIRTTPVLIGSNFRWVQPSHLGAEKKNFTETLQSWAQAKRPGRETDLMRFYANDFNSDGKDLIRFSSSLRSEIVQRGDRPVELKDVSLIRWTDDADTMIATFDELPAGERTGRTVRQYWQWRSNAWKIIYEGVIG</sequence>
<dbReference type="CDD" id="cd16913">
    <property type="entry name" value="YkuD_like"/>
    <property type="match status" value="1"/>
</dbReference>
<protein>
    <recommendedName>
        <fullName evidence="10">L,D-TPase catalytic domain-containing protein</fullName>
    </recommendedName>
</protein>
<proteinExistence type="inferred from homology"/>
<dbReference type="GO" id="GO:0071555">
    <property type="term" value="P:cell wall organization"/>
    <property type="evidence" value="ECO:0007669"/>
    <property type="project" value="UniProtKB-UniRule"/>
</dbReference>
<dbReference type="GO" id="GO:0004180">
    <property type="term" value="F:carboxypeptidase activity"/>
    <property type="evidence" value="ECO:0007669"/>
    <property type="project" value="UniProtKB-ARBA"/>
</dbReference>
<keyword evidence="6 7" id="KW-0961">Cell wall biogenesis/degradation</keyword>
<evidence type="ECO:0000313" key="11">
    <source>
        <dbReference type="EMBL" id="APW42905.1"/>
    </source>
</evidence>
<dbReference type="Gene3D" id="2.40.440.10">
    <property type="entry name" value="L,D-transpeptidase catalytic domain-like"/>
    <property type="match status" value="1"/>
</dbReference>
<dbReference type="GO" id="GO:0016740">
    <property type="term" value="F:transferase activity"/>
    <property type="evidence" value="ECO:0007669"/>
    <property type="project" value="UniProtKB-KW"/>
</dbReference>
<dbReference type="Proteomes" id="UP000186110">
    <property type="component" value="Chromosome"/>
</dbReference>
<dbReference type="STRING" id="1484693.RS694_10415"/>
<feature type="active site" description="Nucleophile" evidence="7">
    <location>
        <position position="280"/>
    </location>
</feature>
<organism evidence="11 12">
    <name type="scientific">Rhodoferax saidenbachensis</name>
    <dbReference type="NCBI Taxonomy" id="1484693"/>
    <lineage>
        <taxon>Bacteria</taxon>
        <taxon>Pseudomonadati</taxon>
        <taxon>Pseudomonadota</taxon>
        <taxon>Betaproteobacteria</taxon>
        <taxon>Burkholderiales</taxon>
        <taxon>Comamonadaceae</taxon>
        <taxon>Rhodoferax</taxon>
    </lineage>
</organism>
<comment type="pathway">
    <text evidence="1 7">Cell wall biogenesis; peptidoglycan biosynthesis.</text>
</comment>
<dbReference type="PANTHER" id="PTHR36699:SF1">
    <property type="entry name" value="L,D-TRANSPEPTIDASE YAFK-RELATED"/>
    <property type="match status" value="1"/>
</dbReference>
<dbReference type="InterPro" id="IPR005490">
    <property type="entry name" value="LD_TPept_cat_dom"/>
</dbReference>
<feature type="signal peptide" evidence="9">
    <location>
        <begin position="1"/>
        <end position="41"/>
    </location>
</feature>
<evidence type="ECO:0000256" key="7">
    <source>
        <dbReference type="PROSITE-ProRule" id="PRU01373"/>
    </source>
</evidence>
<keyword evidence="12" id="KW-1185">Reference proteome</keyword>
<dbReference type="GO" id="GO:0008360">
    <property type="term" value="P:regulation of cell shape"/>
    <property type="evidence" value="ECO:0007669"/>
    <property type="project" value="UniProtKB-UniRule"/>
</dbReference>
<evidence type="ECO:0000256" key="6">
    <source>
        <dbReference type="ARBA" id="ARBA00023316"/>
    </source>
</evidence>
<evidence type="ECO:0000256" key="8">
    <source>
        <dbReference type="SAM" id="MobiDB-lite"/>
    </source>
</evidence>
<gene>
    <name evidence="11" type="ORF">RS694_10415</name>
</gene>
<evidence type="ECO:0000256" key="3">
    <source>
        <dbReference type="ARBA" id="ARBA00022679"/>
    </source>
</evidence>
<evidence type="ECO:0000256" key="1">
    <source>
        <dbReference type="ARBA" id="ARBA00004752"/>
    </source>
</evidence>
<dbReference type="AlphaFoldDB" id="A0A1P8KAA4"/>
<reference evidence="11 12" key="1">
    <citation type="submission" date="2017-01" db="EMBL/GenBank/DDBJ databases">
        <authorList>
            <person name="Mah S.A."/>
            <person name="Swanson W.J."/>
            <person name="Moy G.W."/>
            <person name="Vacquier V.D."/>
        </authorList>
    </citation>
    <scope>NUCLEOTIDE SEQUENCE [LARGE SCALE GENOMIC DNA]</scope>
    <source>
        <strain evidence="11 12">DSM 22694</strain>
    </source>
</reference>
<dbReference type="InterPro" id="IPR056203">
    <property type="entry name" value="Cds6_C"/>
</dbReference>
<evidence type="ECO:0000256" key="4">
    <source>
        <dbReference type="ARBA" id="ARBA00022960"/>
    </source>
</evidence>
<evidence type="ECO:0000313" key="12">
    <source>
        <dbReference type="Proteomes" id="UP000186110"/>
    </source>
</evidence>
<evidence type="ECO:0000256" key="5">
    <source>
        <dbReference type="ARBA" id="ARBA00022984"/>
    </source>
</evidence>
<feature type="active site" description="Proton donor/acceptor" evidence="7">
    <location>
        <position position="263"/>
    </location>
</feature>
<feature type="chain" id="PRO_5010253578" description="L,D-TPase catalytic domain-containing protein" evidence="9">
    <location>
        <begin position="42"/>
        <end position="430"/>
    </location>
</feature>
<dbReference type="InterPro" id="IPR038063">
    <property type="entry name" value="Transpep_catalytic_dom"/>
</dbReference>
<dbReference type="GO" id="GO:0009252">
    <property type="term" value="P:peptidoglycan biosynthetic process"/>
    <property type="evidence" value="ECO:0007669"/>
    <property type="project" value="UniProtKB-UniPathway"/>
</dbReference>
<evidence type="ECO:0000256" key="9">
    <source>
        <dbReference type="SAM" id="SignalP"/>
    </source>
</evidence>
<keyword evidence="4 7" id="KW-0133">Cell shape</keyword>
<keyword evidence="3" id="KW-0808">Transferase</keyword>
<comment type="similarity">
    <text evidence="2">Belongs to the YkuD family.</text>
</comment>
<feature type="domain" description="L,D-TPase catalytic" evidence="10">
    <location>
        <begin position="170"/>
        <end position="305"/>
    </location>
</feature>
<dbReference type="EMBL" id="CP019239">
    <property type="protein sequence ID" value="APW42905.1"/>
    <property type="molecule type" value="Genomic_DNA"/>
</dbReference>